<evidence type="ECO:0000313" key="2">
    <source>
        <dbReference type="Proteomes" id="UP000077266"/>
    </source>
</evidence>
<name>A0A165LG05_EXIGL</name>
<dbReference type="Proteomes" id="UP000077266">
    <property type="component" value="Unassembled WGS sequence"/>
</dbReference>
<dbReference type="EMBL" id="KV425926">
    <property type="protein sequence ID" value="KZV97786.1"/>
    <property type="molecule type" value="Genomic_DNA"/>
</dbReference>
<dbReference type="AlphaFoldDB" id="A0A165LG05"/>
<organism evidence="1 2">
    <name type="scientific">Exidia glandulosa HHB12029</name>
    <dbReference type="NCBI Taxonomy" id="1314781"/>
    <lineage>
        <taxon>Eukaryota</taxon>
        <taxon>Fungi</taxon>
        <taxon>Dikarya</taxon>
        <taxon>Basidiomycota</taxon>
        <taxon>Agaricomycotina</taxon>
        <taxon>Agaricomycetes</taxon>
        <taxon>Auriculariales</taxon>
        <taxon>Exidiaceae</taxon>
        <taxon>Exidia</taxon>
    </lineage>
</organism>
<gene>
    <name evidence="1" type="ORF">EXIGLDRAFT_764140</name>
</gene>
<dbReference type="STRING" id="1314781.A0A165LG05"/>
<evidence type="ECO:0000313" key="1">
    <source>
        <dbReference type="EMBL" id="KZV97786.1"/>
    </source>
</evidence>
<keyword evidence="2" id="KW-1185">Reference proteome</keyword>
<proteinExistence type="predicted"/>
<sequence>MSFSPFAAPLAVLPPCFPHDVPQDIRQDHKHEKDRELEVVADPKKTLTVATMKTFDALATVCVHDAGDVYAVALDLAKGINVVVASNHKAGVPVHALRRLEGVWHHMQTAARNADVTAIVQRSRKVAVFRTIPEFEALHRSFVIEQYRYSWPALLNRVHNEIARALDVVQRALNQPFTAVELVAAPGFAGYFAELQTAFLQKLSHRLADVTTGVLNCQRGDDDLVALHTLLHGAQDAVQPALREKNKDDKWMSELLDNLSRCSGVPVRGILQDFFALVSAVTHLSSFCHLRAFSRFEGLDVTVLAAKPVQGRFRIDPSHPDVYARVHFLYDASDDGLDLNFESDLEASIERPLRAYCIQLGDNDSVIDIHPEASLLNIVHTMCGAVAYIGTSSLACLYCYRLFQAHNADCEHKFLIRGSNGLPSVFWSAPGLPCSSSRVILQRLHDTLRRDFVRSAGVMYARRSLERRSEGSGRALQ</sequence>
<reference evidence="1 2" key="1">
    <citation type="journal article" date="2016" name="Mol. Biol. Evol.">
        <title>Comparative Genomics of Early-Diverging Mushroom-Forming Fungi Provides Insights into the Origins of Lignocellulose Decay Capabilities.</title>
        <authorList>
            <person name="Nagy L.G."/>
            <person name="Riley R."/>
            <person name="Tritt A."/>
            <person name="Adam C."/>
            <person name="Daum C."/>
            <person name="Floudas D."/>
            <person name="Sun H."/>
            <person name="Yadav J.S."/>
            <person name="Pangilinan J."/>
            <person name="Larsson K.H."/>
            <person name="Matsuura K."/>
            <person name="Barry K."/>
            <person name="Labutti K."/>
            <person name="Kuo R."/>
            <person name="Ohm R.A."/>
            <person name="Bhattacharya S.S."/>
            <person name="Shirouzu T."/>
            <person name="Yoshinaga Y."/>
            <person name="Martin F.M."/>
            <person name="Grigoriev I.V."/>
            <person name="Hibbett D.S."/>
        </authorList>
    </citation>
    <scope>NUCLEOTIDE SEQUENCE [LARGE SCALE GENOMIC DNA]</scope>
    <source>
        <strain evidence="1 2">HHB12029</strain>
    </source>
</reference>
<protein>
    <submittedName>
        <fullName evidence="1">Uncharacterized protein</fullName>
    </submittedName>
</protein>
<accession>A0A165LG05</accession>
<dbReference type="InParanoid" id="A0A165LG05"/>